<dbReference type="RefSeq" id="WP_010571002.1">
    <property type="nucleotide sequence ID" value="NZ_AHMO02000008.1"/>
</dbReference>
<name>T0FDB8_9LEPT</name>
<keyword evidence="3" id="KW-1185">Reference proteome</keyword>
<dbReference type="EMBL" id="AHMO02000008">
    <property type="protein sequence ID" value="EQA45876.1"/>
    <property type="molecule type" value="Genomic_DNA"/>
</dbReference>
<dbReference type="PROSITE" id="PS51781">
    <property type="entry name" value="SH3B"/>
    <property type="match status" value="1"/>
</dbReference>
<dbReference type="AlphaFoldDB" id="T0FDB8"/>
<evidence type="ECO:0000313" key="2">
    <source>
        <dbReference type="EMBL" id="EQA45876.1"/>
    </source>
</evidence>
<feature type="domain" description="SH3b" evidence="1">
    <location>
        <begin position="33"/>
        <end position="106"/>
    </location>
</feature>
<reference evidence="2" key="1">
    <citation type="submission" date="2013-05" db="EMBL/GenBank/DDBJ databases">
        <authorList>
            <person name="Harkins D.M."/>
            <person name="Durkin A.S."/>
            <person name="Brinkac L.M."/>
            <person name="Haft D.H."/>
            <person name="Selengut J.D."/>
            <person name="Sanka R."/>
            <person name="DePew J."/>
            <person name="Purushe J."/>
            <person name="Hartskeerl R.A."/>
            <person name="Ahmed A."/>
            <person name="van der Linden H."/>
            <person name="Goris M.G.A."/>
            <person name="Vinetz J.M."/>
            <person name="Sutton G.G."/>
            <person name="Nierman W.C."/>
            <person name="Fouts D.E."/>
        </authorList>
    </citation>
    <scope>NUCLEOTIDE SEQUENCE [LARGE SCALE GENOMIC DNA]</scope>
    <source>
        <strain evidence="2">5399</strain>
    </source>
</reference>
<protein>
    <submittedName>
        <fullName evidence="2">SH3 domain protein</fullName>
    </submittedName>
</protein>
<evidence type="ECO:0000313" key="3">
    <source>
        <dbReference type="Proteomes" id="UP000015454"/>
    </source>
</evidence>
<dbReference type="Gene3D" id="2.30.30.40">
    <property type="entry name" value="SH3 Domains"/>
    <property type="match status" value="1"/>
</dbReference>
<proteinExistence type="predicted"/>
<organism evidence="2 3">
    <name type="scientific">Leptospira broomii serovar Hurstbridge str. 5399</name>
    <dbReference type="NCBI Taxonomy" id="1049789"/>
    <lineage>
        <taxon>Bacteria</taxon>
        <taxon>Pseudomonadati</taxon>
        <taxon>Spirochaetota</taxon>
        <taxon>Spirochaetia</taxon>
        <taxon>Leptospirales</taxon>
        <taxon>Leptospiraceae</taxon>
        <taxon>Leptospira</taxon>
    </lineage>
</organism>
<comment type="caution">
    <text evidence="2">The sequence shown here is derived from an EMBL/GenBank/DDBJ whole genome shotgun (WGS) entry which is preliminary data.</text>
</comment>
<gene>
    <name evidence="2" type="ORF">LEP1GSC050_2802</name>
</gene>
<dbReference type="Proteomes" id="UP000015454">
    <property type="component" value="Unassembled WGS sequence"/>
</dbReference>
<evidence type="ECO:0000259" key="1">
    <source>
        <dbReference type="PROSITE" id="PS51781"/>
    </source>
</evidence>
<dbReference type="OrthoDB" id="317179at2"/>
<dbReference type="Pfam" id="PF08239">
    <property type="entry name" value="SH3_3"/>
    <property type="match status" value="1"/>
</dbReference>
<dbReference type="InterPro" id="IPR003646">
    <property type="entry name" value="SH3-like_bac-type"/>
</dbReference>
<accession>T0FDB8</accession>
<sequence>MIFIKILRSLLIVACIYFCNPIVKSKPEKKLTEKFGVIRGNDINVRITGNVNSKKISSLKKGDVVKILERSESAEEINNYYEYWYKILIRDRIEGWVFGRYIMIFNDKPLSEKQIANLYAPKGSYNEKDFFDKAVSQYGKNYYISIPDGILVTSKIVTYDFHEETQFEYFDLTSNTPFVIYHSLKPDRVINSNLCLLVISFQNITLYNKSTEGDNFYGSLPGSQYLKSDEMNGGVYFLDELDYTVTEVSNKTTAKYKIRNCIFEKMKN</sequence>